<dbReference type="EMBL" id="WIVT01000002">
    <property type="protein sequence ID" value="MQU15471.1"/>
    <property type="molecule type" value="Genomic_DNA"/>
</dbReference>
<keyword evidence="1" id="KW-0472">Membrane</keyword>
<feature type="transmembrane region" description="Helical" evidence="1">
    <location>
        <begin position="123"/>
        <end position="143"/>
    </location>
</feature>
<feature type="transmembrane region" description="Helical" evidence="1">
    <location>
        <begin position="29"/>
        <end position="61"/>
    </location>
</feature>
<dbReference type="EMBL" id="WIWP01000001">
    <property type="protein sequence ID" value="MQT24489.1"/>
    <property type="molecule type" value="Genomic_DNA"/>
</dbReference>
<sequence length="147" mass="16013">MPADMRLQVAACLLRRGRALDHLSTGLTLLGVILGLAPLLMLPVAPIVLLLSLGIIIVGLLQKYWALRVALDADLFALMADTLHHTPQLDLALQSLGLQTANKAGRPWTERCHGALALLHKQAWLFGAQVMLTLAAIFTSFWLRFCG</sequence>
<reference evidence="6 7" key="1">
    <citation type="submission" date="2019-10" db="EMBL/GenBank/DDBJ databases">
        <title>Evaluation of single-gene subtyping targets for Pseudomonas.</title>
        <authorList>
            <person name="Reichler S.J."/>
            <person name="Orsi R.H."/>
            <person name="Wiedmann M."/>
            <person name="Martin N.H."/>
            <person name="Murphy S.I."/>
        </authorList>
    </citation>
    <scope>NUCLEOTIDE SEQUENCE</scope>
    <source>
        <strain evidence="2 8">FSL R10-0802</strain>
        <strain evidence="4 7">FSL R10-1594</strain>
        <strain evidence="5 6">FSL R10-1984</strain>
        <strain evidence="3">FSL R10-2339</strain>
    </source>
</reference>
<evidence type="ECO:0000313" key="2">
    <source>
        <dbReference type="EMBL" id="MQT24489.1"/>
    </source>
</evidence>
<keyword evidence="1" id="KW-0812">Transmembrane</keyword>
<evidence type="ECO:0000313" key="6">
    <source>
        <dbReference type="Proteomes" id="UP000437970"/>
    </source>
</evidence>
<comment type="caution">
    <text evidence="3">The sequence shown here is derived from an EMBL/GenBank/DDBJ whole genome shotgun (WGS) entry which is preliminary data.</text>
</comment>
<keyword evidence="1" id="KW-1133">Transmembrane helix</keyword>
<evidence type="ECO:0000313" key="3">
    <source>
        <dbReference type="EMBL" id="MQT80492.1"/>
    </source>
</evidence>
<dbReference type="OrthoDB" id="7030137at2"/>
<keyword evidence="8" id="KW-1185">Reference proteome</keyword>
<accession>A0A6A7YTY5</accession>
<evidence type="ECO:0000313" key="4">
    <source>
        <dbReference type="EMBL" id="MQU15471.1"/>
    </source>
</evidence>
<gene>
    <name evidence="4" type="ORF">GHN41_03270</name>
    <name evidence="3" type="ORF">GHN86_10525</name>
    <name evidence="2" type="ORF">GHN94_01395</name>
    <name evidence="5" type="ORF">GHO29_03240</name>
</gene>
<evidence type="ECO:0000256" key="1">
    <source>
        <dbReference type="SAM" id="Phobius"/>
    </source>
</evidence>
<proteinExistence type="predicted"/>
<dbReference type="EMBL" id="WIVW01000002">
    <property type="protein sequence ID" value="MQU25488.1"/>
    <property type="molecule type" value="Genomic_DNA"/>
</dbReference>
<evidence type="ECO:0000313" key="7">
    <source>
        <dbReference type="Proteomes" id="UP000443000"/>
    </source>
</evidence>
<organism evidence="3">
    <name type="scientific">Pseudomonas helleri</name>
    <dbReference type="NCBI Taxonomy" id="1608996"/>
    <lineage>
        <taxon>Bacteria</taxon>
        <taxon>Pseudomonadati</taxon>
        <taxon>Pseudomonadota</taxon>
        <taxon>Gammaproteobacteria</taxon>
        <taxon>Pseudomonadales</taxon>
        <taxon>Pseudomonadaceae</taxon>
        <taxon>Pseudomonas</taxon>
    </lineage>
</organism>
<protein>
    <submittedName>
        <fullName evidence="3">Uncharacterized protein</fullName>
    </submittedName>
</protein>
<dbReference type="AlphaFoldDB" id="A0A6A7YTY5"/>
<dbReference type="RefSeq" id="WP_153377450.1">
    <property type="nucleotide sequence ID" value="NZ_JBITTT010000003.1"/>
</dbReference>
<dbReference type="Proteomes" id="UP000443000">
    <property type="component" value="Unassembled WGS sequence"/>
</dbReference>
<dbReference type="Proteomes" id="UP000713985">
    <property type="component" value="Unassembled WGS sequence"/>
</dbReference>
<evidence type="ECO:0000313" key="5">
    <source>
        <dbReference type="EMBL" id="MQU25488.1"/>
    </source>
</evidence>
<dbReference type="EMBL" id="WIWC01000013">
    <property type="protein sequence ID" value="MQT80492.1"/>
    <property type="molecule type" value="Genomic_DNA"/>
</dbReference>
<evidence type="ECO:0000313" key="8">
    <source>
        <dbReference type="Proteomes" id="UP000713985"/>
    </source>
</evidence>
<dbReference type="Proteomes" id="UP000437970">
    <property type="component" value="Unassembled WGS sequence"/>
</dbReference>
<name>A0A6A7YTY5_9PSED</name>